<dbReference type="AlphaFoldDB" id="A0A327P3F5"/>
<name>A0A327P3F5_9BACT</name>
<comment type="caution">
    <text evidence="1">The sequence shown here is derived from an EMBL/GenBank/DDBJ whole genome shotgun (WGS) entry which is preliminary data.</text>
</comment>
<dbReference type="EMBL" id="QLLK01000010">
    <property type="protein sequence ID" value="RAI86790.1"/>
    <property type="molecule type" value="Genomic_DNA"/>
</dbReference>
<keyword evidence="2" id="KW-1185">Reference proteome</keyword>
<dbReference type="SUPFAM" id="SSF158745">
    <property type="entry name" value="LanC-like"/>
    <property type="match status" value="2"/>
</dbReference>
<dbReference type="Gene3D" id="1.50.10.20">
    <property type="match status" value="1"/>
</dbReference>
<dbReference type="Pfam" id="PF05147">
    <property type="entry name" value="LANC_like"/>
    <property type="match status" value="1"/>
</dbReference>
<dbReference type="GO" id="GO:0031179">
    <property type="term" value="P:peptide modification"/>
    <property type="evidence" value="ECO:0007669"/>
    <property type="project" value="InterPro"/>
</dbReference>
<reference evidence="1 2" key="1">
    <citation type="submission" date="2018-06" db="EMBL/GenBank/DDBJ databases">
        <title>Genomic Encyclopedia of Archaeal and Bacterial Type Strains, Phase II (KMG-II): from individual species to whole genera.</title>
        <authorList>
            <person name="Goeker M."/>
        </authorList>
    </citation>
    <scope>NUCLEOTIDE SEQUENCE [LARGE SCALE GENOMIC DNA]</scope>
    <source>
        <strain evidence="1 2">DSM 23446</strain>
    </source>
</reference>
<organism evidence="1 2">
    <name type="scientific">Algoriphagus yeomjeoni</name>
    <dbReference type="NCBI Taxonomy" id="291403"/>
    <lineage>
        <taxon>Bacteria</taxon>
        <taxon>Pseudomonadati</taxon>
        <taxon>Bacteroidota</taxon>
        <taxon>Cytophagia</taxon>
        <taxon>Cytophagales</taxon>
        <taxon>Cyclobacteriaceae</taxon>
        <taxon>Algoriphagus</taxon>
    </lineage>
</organism>
<protein>
    <submittedName>
        <fullName evidence="1">Lanthionine synthetase-like protein</fullName>
    </submittedName>
</protein>
<dbReference type="InterPro" id="IPR007822">
    <property type="entry name" value="LANC-like"/>
</dbReference>
<evidence type="ECO:0000313" key="1">
    <source>
        <dbReference type="EMBL" id="RAI86790.1"/>
    </source>
</evidence>
<proteinExistence type="predicted"/>
<evidence type="ECO:0000313" key="2">
    <source>
        <dbReference type="Proteomes" id="UP000249610"/>
    </source>
</evidence>
<sequence length="359" mass="40397">MVKALEKLQEINGCLMGIAKGENELGLLNGKLGLSIYFYHFARKTGNPDFLEEAENLIEEIFEKLSEAKLPADFENGLAGIAYGISYLVNLDFVDADLDNTLGDLDDRIFKFLEDQKGKLSANLRNGLLGYLIYSLDRLESSLKSGHQSNTYIFQKLSAGLINQLGQLIEEEKFQDREPQLFNIFWDLPIVLILLAKAKSLEINVFKVDRILDFLLPNLLALYPRLNSNRLYLLLGVETVLKKINHLGLRKHALFLKESIDMETIFNSECKNLNISVTDGASGLRLIGEKLNKIYGDIESILISDEHVLNKINKSACWGGNDFYNPFKKSIGLSSGLSGVAWALIEMLEVEEKSMRVNL</sequence>
<dbReference type="Proteomes" id="UP000249610">
    <property type="component" value="Unassembled WGS sequence"/>
</dbReference>
<accession>A0A327P3F5</accession>
<gene>
    <name evidence="1" type="ORF">LV83_03347</name>
</gene>